<feature type="transmembrane region" description="Helical" evidence="3">
    <location>
        <begin position="306"/>
        <end position="326"/>
    </location>
</feature>
<keyword evidence="3" id="KW-0812">Transmembrane</keyword>
<keyword evidence="1" id="KW-0677">Repeat</keyword>
<dbReference type="RefSeq" id="WP_074918302.1">
    <property type="nucleotide sequence ID" value="NZ_FOXK01000012.1"/>
</dbReference>
<proteinExistence type="predicted"/>
<sequence length="637" mass="71280">MFTPRPVPRFFLPLALFIVALAAFWPGVYGGFLFDDYHNIVTNAFVQIKELSATSLWKASKGYSDNTRQLAMVSFALNAYWAGIHPWAYKVTGLLVHAVNAVLVYWLALRLLAFSSRIQAGHRPMAALALAMVWALHPIQVSSALYVVQRMETLCFTFLFIALLLYLRIRNQQITGEPVNQWLWSGLVLSFVLAALFKESAVLLPLFCLALEATVLGFAGSSGQRRFWRISYGAGSALALLAFVFWAVPHYSSLEPYGGRDFNTVERLLTQGRVLWLYMQQMLLPLPKSIYFYYDDMAVSRGWLQPLTTLPAIVGLVLLFALAVYWRKRFTLAALGILWFFAAHFITSNVIGLEMVFEHRNYFALLGILLLVAELVSRLPVRDGPAIKYVGVAVLVLGVGFLGAVRAATWGNPILLATDMTSKNPNSARAAMDMGVAYFELSDGDANSPFYHFAARQFERASALQGASTLPDVNLILMNGAAGFPDDLVDIEAVWQRYLQRLRALHLSVETRDSVWSLLQQRLNARDIDDDRLQQAMAIIIERQEQPDYRHAMMADYLLMHLGQQEQAEAHYRLAISKAREGGNQQLIERIAAELAASGYPKLASELTGLTMAPENIFLNRLKPDSTLLQQLNQGGN</sequence>
<dbReference type="OrthoDB" id="8566379at2"/>
<dbReference type="PANTHER" id="PTHR44227:SF3">
    <property type="entry name" value="PROTEIN O-MANNOSYL-TRANSFERASE TMTC4"/>
    <property type="match status" value="1"/>
</dbReference>
<keyword evidence="3" id="KW-0472">Membrane</keyword>
<evidence type="ECO:0000313" key="4">
    <source>
        <dbReference type="EMBL" id="SFQ36795.1"/>
    </source>
</evidence>
<feature type="transmembrane region" description="Helical" evidence="3">
    <location>
        <begin position="332"/>
        <end position="351"/>
    </location>
</feature>
<dbReference type="Proteomes" id="UP000182025">
    <property type="component" value="Unassembled WGS sequence"/>
</dbReference>
<evidence type="ECO:0008006" key="6">
    <source>
        <dbReference type="Google" id="ProtNLM"/>
    </source>
</evidence>
<protein>
    <recommendedName>
        <fullName evidence="6">Tetratricopeptide repeat-containing protein</fullName>
    </recommendedName>
</protein>
<evidence type="ECO:0000313" key="5">
    <source>
        <dbReference type="Proteomes" id="UP000182025"/>
    </source>
</evidence>
<keyword evidence="3" id="KW-1133">Transmembrane helix</keyword>
<dbReference type="AlphaFoldDB" id="A0A1I5XXY2"/>
<feature type="transmembrane region" description="Helical" evidence="3">
    <location>
        <begin position="227"/>
        <end position="248"/>
    </location>
</feature>
<keyword evidence="5" id="KW-1185">Reference proteome</keyword>
<evidence type="ECO:0000256" key="3">
    <source>
        <dbReference type="SAM" id="Phobius"/>
    </source>
</evidence>
<dbReference type="EMBL" id="FOXK01000012">
    <property type="protein sequence ID" value="SFQ36795.1"/>
    <property type="molecule type" value="Genomic_DNA"/>
</dbReference>
<feature type="transmembrane region" description="Helical" evidence="3">
    <location>
        <begin position="147"/>
        <end position="167"/>
    </location>
</feature>
<gene>
    <name evidence="4" type="ORF">SAMN05216177_11222</name>
</gene>
<evidence type="ECO:0000256" key="1">
    <source>
        <dbReference type="ARBA" id="ARBA00022737"/>
    </source>
</evidence>
<dbReference type="InterPro" id="IPR052346">
    <property type="entry name" value="O-mannosyl-transferase_TMTC"/>
</dbReference>
<keyword evidence="2" id="KW-0802">TPR repeat</keyword>
<feature type="transmembrane region" description="Helical" evidence="3">
    <location>
        <begin position="179"/>
        <end position="197"/>
    </location>
</feature>
<feature type="transmembrane region" description="Helical" evidence="3">
    <location>
        <begin position="125"/>
        <end position="141"/>
    </location>
</feature>
<organism evidence="4 5">
    <name type="scientific">Ectopseudomonas toyotomiensis</name>
    <dbReference type="NCBI Taxonomy" id="554344"/>
    <lineage>
        <taxon>Bacteria</taxon>
        <taxon>Pseudomonadati</taxon>
        <taxon>Pseudomonadota</taxon>
        <taxon>Gammaproteobacteria</taxon>
        <taxon>Pseudomonadales</taxon>
        <taxon>Pseudomonadaceae</taxon>
        <taxon>Ectopseudomonas</taxon>
    </lineage>
</organism>
<name>A0A1I5XXY2_9GAMM</name>
<feature type="transmembrane region" description="Helical" evidence="3">
    <location>
        <begin position="363"/>
        <end position="381"/>
    </location>
</feature>
<reference evidence="5" key="1">
    <citation type="submission" date="2016-10" db="EMBL/GenBank/DDBJ databases">
        <authorList>
            <person name="Varghese N."/>
            <person name="Submissions S."/>
        </authorList>
    </citation>
    <scope>NUCLEOTIDE SEQUENCE [LARGE SCALE GENOMIC DNA]</scope>
    <source>
        <strain evidence="5">JCM 15604</strain>
    </source>
</reference>
<dbReference type="PANTHER" id="PTHR44227">
    <property type="match status" value="1"/>
</dbReference>
<evidence type="ECO:0000256" key="2">
    <source>
        <dbReference type="ARBA" id="ARBA00022803"/>
    </source>
</evidence>
<accession>A0A1I5XXY2</accession>
<feature type="transmembrane region" description="Helical" evidence="3">
    <location>
        <begin position="203"/>
        <end position="220"/>
    </location>
</feature>
<feature type="transmembrane region" description="Helical" evidence="3">
    <location>
        <begin position="94"/>
        <end position="113"/>
    </location>
</feature>
<feature type="transmembrane region" description="Helical" evidence="3">
    <location>
        <begin position="387"/>
        <end position="405"/>
    </location>
</feature>